<proteinExistence type="predicted"/>
<evidence type="ECO:0000313" key="2">
    <source>
        <dbReference type="EMBL" id="KAJ9701995.1"/>
    </source>
</evidence>
<dbReference type="Proteomes" id="UP001168098">
    <property type="component" value="Unassembled WGS sequence"/>
</dbReference>
<evidence type="ECO:0000256" key="1">
    <source>
        <dbReference type="SAM" id="MobiDB-lite"/>
    </source>
</evidence>
<reference evidence="2 3" key="1">
    <citation type="journal article" date="2023" name="BMC Biotechnol.">
        <title>Vitis rotundifolia cv Carlos genome sequencing.</title>
        <authorList>
            <person name="Huff M."/>
            <person name="Hulse-Kemp A."/>
            <person name="Scheffler B."/>
            <person name="Youngblood R."/>
            <person name="Simpson S."/>
            <person name="Babiker E."/>
            <person name="Staton M."/>
        </authorList>
    </citation>
    <scope>NUCLEOTIDE SEQUENCE [LARGE SCALE GENOMIC DNA]</scope>
    <source>
        <tissue evidence="2">Leaf</tissue>
    </source>
</reference>
<gene>
    <name evidence="2" type="ORF">PVL29_003971</name>
</gene>
<accession>A0AA39E0A9</accession>
<comment type="caution">
    <text evidence="2">The sequence shown here is derived from an EMBL/GenBank/DDBJ whole genome shotgun (WGS) entry which is preliminary data.</text>
</comment>
<evidence type="ECO:0000313" key="3">
    <source>
        <dbReference type="Proteomes" id="UP001168098"/>
    </source>
</evidence>
<dbReference type="EMBL" id="JARBHA010000004">
    <property type="protein sequence ID" value="KAJ9701995.1"/>
    <property type="molecule type" value="Genomic_DNA"/>
</dbReference>
<sequence length="173" mass="18813">MALMEEAARHPGTFSFSVSSLGTRAASSPSFCATGLGSEGCEVVFAVDSLGEDSSPLRMVLVNNSLLEFEEAGVILIEVAVGEKDKEEGSCLGLVSSAKVPMENWPSSNLAAFSDWMSMPPMGFKAEILALRKMQARKEVRVREDGKRKKNSSSSKSERELKKLMCFVQGIRR</sequence>
<dbReference type="AlphaFoldDB" id="A0AA39E0A9"/>
<keyword evidence="3" id="KW-1185">Reference proteome</keyword>
<organism evidence="2 3">
    <name type="scientific">Vitis rotundifolia</name>
    <name type="common">Muscadine grape</name>
    <dbReference type="NCBI Taxonomy" id="103349"/>
    <lineage>
        <taxon>Eukaryota</taxon>
        <taxon>Viridiplantae</taxon>
        <taxon>Streptophyta</taxon>
        <taxon>Embryophyta</taxon>
        <taxon>Tracheophyta</taxon>
        <taxon>Spermatophyta</taxon>
        <taxon>Magnoliopsida</taxon>
        <taxon>eudicotyledons</taxon>
        <taxon>Gunneridae</taxon>
        <taxon>Pentapetalae</taxon>
        <taxon>rosids</taxon>
        <taxon>Vitales</taxon>
        <taxon>Vitaceae</taxon>
        <taxon>Viteae</taxon>
        <taxon>Vitis</taxon>
    </lineage>
</organism>
<protein>
    <submittedName>
        <fullName evidence="2">Uncharacterized protein</fullName>
    </submittedName>
</protein>
<name>A0AA39E0A9_VITRO</name>
<feature type="region of interest" description="Disordered" evidence="1">
    <location>
        <begin position="140"/>
        <end position="161"/>
    </location>
</feature>